<accession>A0AC35UCJ1</accession>
<organism evidence="1 2">
    <name type="scientific">Rhabditophanes sp. KR3021</name>
    <dbReference type="NCBI Taxonomy" id="114890"/>
    <lineage>
        <taxon>Eukaryota</taxon>
        <taxon>Metazoa</taxon>
        <taxon>Ecdysozoa</taxon>
        <taxon>Nematoda</taxon>
        <taxon>Chromadorea</taxon>
        <taxon>Rhabditida</taxon>
        <taxon>Tylenchina</taxon>
        <taxon>Panagrolaimomorpha</taxon>
        <taxon>Strongyloidoidea</taxon>
        <taxon>Alloionematidae</taxon>
        <taxon>Rhabditophanes</taxon>
    </lineage>
</organism>
<dbReference type="Proteomes" id="UP000095286">
    <property type="component" value="Unplaced"/>
</dbReference>
<reference evidence="2" key="1">
    <citation type="submission" date="2016-11" db="UniProtKB">
        <authorList>
            <consortium name="WormBaseParasite"/>
        </authorList>
    </citation>
    <scope>IDENTIFICATION</scope>
    <source>
        <strain evidence="2">KR3021</strain>
    </source>
</reference>
<protein>
    <submittedName>
        <fullName evidence="2">Origin recognition complex subunit 1</fullName>
    </submittedName>
</protein>
<name>A0AC35UCJ1_9BILA</name>
<dbReference type="WBParaSite" id="RSKR_0001010200.1">
    <property type="protein sequence ID" value="RSKR_0001010200.1"/>
    <property type="gene ID" value="RSKR_0001010200"/>
</dbReference>
<evidence type="ECO:0000313" key="1">
    <source>
        <dbReference type="Proteomes" id="UP000095286"/>
    </source>
</evidence>
<sequence>MVTNKIRKVRSSVLVKVLDKLHTSETPAKLVCREKEVALIKKFIKIAISQTGGSSSMYISGVPGTGKTASVLQAIKTLGVCKKKTFDFCHVNGMELAKQINVFSEIYKKLFNVDKVAPTKARAALNEMFQRKIASRKPIVILVDELDLLITKKFDILYDIFNWTTCFKARVSVISIANALDLPERIVSRRISSRIGTNRICFQPYNHLQLSKIIKYRIENAECVKGKAVDLASRKVATLNGDLRKAIGMVRKAVELAIEKKMKVVDTNLVSEAINDSNSNIYESYFKDLSYLDHLIMEGTVQAQLSKGLEEIALIDIYNQYLMIIRRNDEPSVGPDTVFRRICELCNSQLLCFVDKNDSSILGGKLRLGLSLTQTRFYLKIAYDFYGYNF</sequence>
<proteinExistence type="predicted"/>
<evidence type="ECO:0000313" key="2">
    <source>
        <dbReference type="WBParaSite" id="RSKR_0001010200.1"/>
    </source>
</evidence>